<keyword evidence="7" id="KW-1185">Reference proteome</keyword>
<name>A0A024Q8X0_9BACI</name>
<dbReference type="Pfam" id="PF21993">
    <property type="entry name" value="TetR_C_13_2"/>
    <property type="match status" value="1"/>
</dbReference>
<dbReference type="Gene3D" id="1.10.357.10">
    <property type="entry name" value="Tetracycline Repressor, domain 2"/>
    <property type="match status" value="1"/>
</dbReference>
<dbReference type="AlphaFoldDB" id="A0A024Q8X0"/>
<dbReference type="InterPro" id="IPR036271">
    <property type="entry name" value="Tet_transcr_reg_TetR-rel_C_sf"/>
</dbReference>
<evidence type="ECO:0000256" key="1">
    <source>
        <dbReference type="ARBA" id="ARBA00023015"/>
    </source>
</evidence>
<dbReference type="EMBL" id="CCDP010000001">
    <property type="protein sequence ID" value="CDQ38665.1"/>
    <property type="molecule type" value="Genomic_DNA"/>
</dbReference>
<keyword evidence="2 4" id="KW-0238">DNA-binding</keyword>
<dbReference type="RefSeq" id="WP_038242678.1">
    <property type="nucleotide sequence ID" value="NZ_BNER01000010.1"/>
</dbReference>
<feature type="domain" description="HTH tetR-type" evidence="5">
    <location>
        <begin position="3"/>
        <end position="63"/>
    </location>
</feature>
<protein>
    <submittedName>
        <fullName evidence="6">Putative HTH-type transcriptional regulator YxaF</fullName>
    </submittedName>
</protein>
<dbReference type="Pfam" id="PF00440">
    <property type="entry name" value="TetR_N"/>
    <property type="match status" value="1"/>
</dbReference>
<evidence type="ECO:0000256" key="2">
    <source>
        <dbReference type="ARBA" id="ARBA00023125"/>
    </source>
</evidence>
<gene>
    <name evidence="6" type="primary">yxaF</name>
    <name evidence="6" type="ORF">BN990_00937</name>
</gene>
<proteinExistence type="predicted"/>
<feature type="DNA-binding region" description="H-T-H motif" evidence="4">
    <location>
        <begin position="26"/>
        <end position="45"/>
    </location>
</feature>
<dbReference type="PANTHER" id="PTHR47506">
    <property type="entry name" value="TRANSCRIPTIONAL REGULATORY PROTEIN"/>
    <property type="match status" value="1"/>
</dbReference>
<dbReference type="GO" id="GO:0003677">
    <property type="term" value="F:DNA binding"/>
    <property type="evidence" value="ECO:0007669"/>
    <property type="project" value="UniProtKB-UniRule"/>
</dbReference>
<evidence type="ECO:0000313" key="6">
    <source>
        <dbReference type="EMBL" id="CDQ38665.1"/>
    </source>
</evidence>
<evidence type="ECO:0000256" key="4">
    <source>
        <dbReference type="PROSITE-ProRule" id="PRU00335"/>
    </source>
</evidence>
<sequence length="186" mass="20894">MKKNTREEMIKATAKLLQKKGYVGTGLNDIIQQSGAPKGSIYYHFPNGKEQLAIEAINWTKQVVTNFIKEKLTLHDNPVEAIQYFIAESAERFEKDNYFIGVPITALVLETSSTSENLRKACNDVFEAWSTEFSQVLEINGYEKEKANELGESINSMIQGAFIVSLARKDSSAIRGMSHMIPIILK</sequence>
<evidence type="ECO:0000256" key="3">
    <source>
        <dbReference type="ARBA" id="ARBA00023163"/>
    </source>
</evidence>
<dbReference type="STRING" id="1462526.BN990_00937"/>
<comment type="caution">
    <text evidence="6">The sequence shown here is derived from an EMBL/GenBank/DDBJ whole genome shotgun (WGS) entry which is preliminary data.</text>
</comment>
<dbReference type="InterPro" id="IPR054156">
    <property type="entry name" value="YxaF_TetR_C"/>
</dbReference>
<accession>A0A024Q8X0</accession>
<keyword evidence="1" id="KW-0805">Transcription regulation</keyword>
<dbReference type="eggNOG" id="COG1309">
    <property type="taxonomic scope" value="Bacteria"/>
</dbReference>
<reference evidence="6 7" key="1">
    <citation type="submission" date="2014-03" db="EMBL/GenBank/DDBJ databases">
        <authorList>
            <person name="Urmite Genomes U."/>
        </authorList>
    </citation>
    <scope>NUCLEOTIDE SEQUENCE [LARGE SCALE GENOMIC DNA]</scope>
    <source>
        <strain evidence="6 7">Vm-5</strain>
    </source>
</reference>
<evidence type="ECO:0000313" key="7">
    <source>
        <dbReference type="Proteomes" id="UP000028875"/>
    </source>
</evidence>
<keyword evidence="3" id="KW-0804">Transcription</keyword>
<reference evidence="7" key="2">
    <citation type="submission" date="2014-05" db="EMBL/GenBank/DDBJ databases">
        <title>Draft genome sequence of Virgibacillus massiliensis Vm-5.</title>
        <authorList>
            <person name="Khelaifia S."/>
            <person name="Croce O."/>
            <person name="Lagier J.C."/>
            <person name="Raoult D."/>
        </authorList>
    </citation>
    <scope>NUCLEOTIDE SEQUENCE [LARGE SCALE GENOMIC DNA]</scope>
    <source>
        <strain evidence="7">Vm-5</strain>
    </source>
</reference>
<dbReference type="Proteomes" id="UP000028875">
    <property type="component" value="Unassembled WGS sequence"/>
</dbReference>
<organism evidence="6 7">
    <name type="scientific">Virgibacillus massiliensis</name>
    <dbReference type="NCBI Taxonomy" id="1462526"/>
    <lineage>
        <taxon>Bacteria</taxon>
        <taxon>Bacillati</taxon>
        <taxon>Bacillota</taxon>
        <taxon>Bacilli</taxon>
        <taxon>Bacillales</taxon>
        <taxon>Bacillaceae</taxon>
        <taxon>Virgibacillus</taxon>
    </lineage>
</organism>
<dbReference type="SUPFAM" id="SSF48498">
    <property type="entry name" value="Tetracyclin repressor-like, C-terminal domain"/>
    <property type="match status" value="1"/>
</dbReference>
<dbReference type="InterPro" id="IPR009057">
    <property type="entry name" value="Homeodomain-like_sf"/>
</dbReference>
<dbReference type="PROSITE" id="PS50977">
    <property type="entry name" value="HTH_TETR_2"/>
    <property type="match status" value="1"/>
</dbReference>
<dbReference type="PANTHER" id="PTHR47506:SF3">
    <property type="entry name" value="HTH-TYPE TRANSCRIPTIONAL REGULATOR LMRA"/>
    <property type="match status" value="1"/>
</dbReference>
<dbReference type="OrthoDB" id="9810023at2"/>
<dbReference type="InterPro" id="IPR001647">
    <property type="entry name" value="HTH_TetR"/>
</dbReference>
<dbReference type="SUPFAM" id="SSF46689">
    <property type="entry name" value="Homeodomain-like"/>
    <property type="match status" value="1"/>
</dbReference>
<dbReference type="PRINTS" id="PR00455">
    <property type="entry name" value="HTHTETR"/>
</dbReference>
<evidence type="ECO:0000259" key="5">
    <source>
        <dbReference type="PROSITE" id="PS50977"/>
    </source>
</evidence>